<dbReference type="GO" id="GO:0016773">
    <property type="term" value="F:phosphotransferase activity, alcohol group as acceptor"/>
    <property type="evidence" value="ECO:0007669"/>
    <property type="project" value="InterPro"/>
</dbReference>
<dbReference type="Proteomes" id="UP000001396">
    <property type="component" value="Unassembled WGS sequence"/>
</dbReference>
<dbReference type="CDD" id="cd24050">
    <property type="entry name" value="ASKHA_NBD_ANMK"/>
    <property type="match status" value="1"/>
</dbReference>
<keyword evidence="2" id="KW-1185">Reference proteome</keyword>
<sequence>MNKKSLYIGVMSGTSLDGVDTVLVDFKNGITSDIEVLCSYSVEMPLDIKQMILSMCQGQSITLQTLGTLDHRLGLLYSDAINALIAKSGVAREDVIAVGCHGQTVWHQPSGEHRFSMQIGDCNLIAERTNITVVGDFRRRDMACGGQGAPLVPIFHQYLFASKSSLENIAVLNVGGISNITVLPAGCNDGEAGSLLIRGYDTGPGNILMDSWISKCKGEAYDKDGRFAESGTTSTELLDTFLSNEFFSRQPPKSTGRELFNIEWLNNQLDCLTKQRNGNKISNQDVQATLLDLTVESISREIEKIGCQKLIVCGGGAKNLYFMKKLSGRLPQVKVAKSIEYGVDGDLIECLAFAYLAECTINGKPSNVPSVSGASKPSILGAIYMKQK</sequence>
<accession>D3BMI2</accession>
<reference evidence="1 2" key="1">
    <citation type="journal article" date="2011" name="Genome Res.">
        <title>Phylogeny-wide analysis of social amoeba genomes highlights ancient origins for complex intercellular communication.</title>
        <authorList>
            <person name="Heidel A.J."/>
            <person name="Lawal H.M."/>
            <person name="Felder M."/>
            <person name="Schilde C."/>
            <person name="Helps N.R."/>
            <person name="Tunggal B."/>
            <person name="Rivero F."/>
            <person name="John U."/>
            <person name="Schleicher M."/>
            <person name="Eichinger L."/>
            <person name="Platzer M."/>
            <person name="Noegel A.A."/>
            <person name="Schaap P."/>
            <person name="Gloeckner G."/>
        </authorList>
    </citation>
    <scope>NUCLEOTIDE SEQUENCE [LARGE SCALE GENOMIC DNA]</scope>
    <source>
        <strain evidence="2">ATCC 26659 / Pp 5 / PN500</strain>
    </source>
</reference>
<name>D3BMI2_HETP5</name>
<dbReference type="GeneID" id="31367869"/>
<dbReference type="GO" id="GO:0005524">
    <property type="term" value="F:ATP binding"/>
    <property type="evidence" value="ECO:0007669"/>
    <property type="project" value="InterPro"/>
</dbReference>
<dbReference type="InterPro" id="IPR005338">
    <property type="entry name" value="Anhydro_N_Ac-Mur_kinase"/>
</dbReference>
<dbReference type="EMBL" id="ADBJ01000043">
    <property type="protein sequence ID" value="EFA77194.1"/>
    <property type="molecule type" value="Genomic_DNA"/>
</dbReference>
<comment type="caution">
    <text evidence="1">The sequence shown here is derived from an EMBL/GenBank/DDBJ whole genome shotgun (WGS) entry which is preliminary data.</text>
</comment>
<dbReference type="OMA" id="TGPGNMV"/>
<proteinExistence type="inferred from homology"/>
<evidence type="ECO:0008006" key="3">
    <source>
        <dbReference type="Google" id="ProtNLM"/>
    </source>
</evidence>
<protein>
    <recommendedName>
        <fullName evidence="3">Anhydro-N-acetylmuramic acid kinase</fullName>
    </recommendedName>
</protein>
<dbReference type="NCBIfam" id="NF007139">
    <property type="entry name" value="PRK09585.1-3"/>
    <property type="match status" value="1"/>
</dbReference>
<dbReference type="InterPro" id="IPR043129">
    <property type="entry name" value="ATPase_NBD"/>
</dbReference>
<dbReference type="SUPFAM" id="SSF53067">
    <property type="entry name" value="Actin-like ATPase domain"/>
    <property type="match status" value="1"/>
</dbReference>
<dbReference type="HAMAP" id="MF_01270">
    <property type="entry name" value="AnhMurNAc_kinase"/>
    <property type="match status" value="1"/>
</dbReference>
<evidence type="ECO:0000313" key="1">
    <source>
        <dbReference type="EMBL" id="EFA77194.1"/>
    </source>
</evidence>
<dbReference type="Gene3D" id="3.30.420.40">
    <property type="match status" value="2"/>
</dbReference>
<dbReference type="PANTHER" id="PTHR30605:SF0">
    <property type="entry name" value="ANHYDRO-N-ACETYLMURAMIC ACID KINASE"/>
    <property type="match status" value="1"/>
</dbReference>
<evidence type="ECO:0000313" key="2">
    <source>
        <dbReference type="Proteomes" id="UP000001396"/>
    </source>
</evidence>
<dbReference type="Pfam" id="PF03702">
    <property type="entry name" value="AnmK"/>
    <property type="match status" value="1"/>
</dbReference>
<dbReference type="PANTHER" id="PTHR30605">
    <property type="entry name" value="ANHYDRO-N-ACETYLMURAMIC ACID KINASE"/>
    <property type="match status" value="1"/>
</dbReference>
<dbReference type="GO" id="GO:0009254">
    <property type="term" value="P:peptidoglycan turnover"/>
    <property type="evidence" value="ECO:0007669"/>
    <property type="project" value="InterPro"/>
</dbReference>
<gene>
    <name evidence="1" type="ORF">PPL_12402</name>
</gene>
<dbReference type="STRING" id="670386.D3BMI2"/>
<dbReference type="RefSeq" id="XP_020429323.1">
    <property type="nucleotide sequence ID" value="XM_020583136.1"/>
</dbReference>
<dbReference type="GO" id="GO:0006040">
    <property type="term" value="P:amino sugar metabolic process"/>
    <property type="evidence" value="ECO:0007669"/>
    <property type="project" value="InterPro"/>
</dbReference>
<dbReference type="InParanoid" id="D3BMI2"/>
<organism evidence="1 2">
    <name type="scientific">Heterostelium pallidum (strain ATCC 26659 / Pp 5 / PN500)</name>
    <name type="common">Cellular slime mold</name>
    <name type="synonym">Polysphondylium pallidum</name>
    <dbReference type="NCBI Taxonomy" id="670386"/>
    <lineage>
        <taxon>Eukaryota</taxon>
        <taxon>Amoebozoa</taxon>
        <taxon>Evosea</taxon>
        <taxon>Eumycetozoa</taxon>
        <taxon>Dictyostelia</taxon>
        <taxon>Acytosteliales</taxon>
        <taxon>Acytosteliaceae</taxon>
        <taxon>Heterostelium</taxon>
    </lineage>
</organism>
<dbReference type="AlphaFoldDB" id="D3BMI2"/>